<reference evidence="1" key="1">
    <citation type="journal article" date="2014" name="Front. Microbiol.">
        <title>High frequency of phylogenetically diverse reductive dehalogenase-homologous genes in deep subseafloor sedimentary metagenomes.</title>
        <authorList>
            <person name="Kawai M."/>
            <person name="Futagami T."/>
            <person name="Toyoda A."/>
            <person name="Takaki Y."/>
            <person name="Nishi S."/>
            <person name="Hori S."/>
            <person name="Arai W."/>
            <person name="Tsubouchi T."/>
            <person name="Morono Y."/>
            <person name="Uchiyama I."/>
            <person name="Ito T."/>
            <person name="Fujiyama A."/>
            <person name="Inagaki F."/>
            <person name="Takami H."/>
        </authorList>
    </citation>
    <scope>NUCLEOTIDE SEQUENCE</scope>
    <source>
        <strain evidence="1">Expedition CK06-06</strain>
    </source>
</reference>
<accession>X1JRB6</accession>
<proteinExistence type="predicted"/>
<sequence length="76" mass="8266">MVAVLLGLTVSIVGCGATFSHDLDTAEKPWTHLNFRNDPNAFQFAIVSDRTGGHRAGAFPEAVRKLNLLQPEFVLS</sequence>
<feature type="non-terminal residue" evidence="1">
    <location>
        <position position="76"/>
    </location>
</feature>
<gene>
    <name evidence="1" type="ORF">S03H2_41736</name>
</gene>
<evidence type="ECO:0000313" key="1">
    <source>
        <dbReference type="EMBL" id="GAH72348.1"/>
    </source>
</evidence>
<organism evidence="1">
    <name type="scientific">marine sediment metagenome</name>
    <dbReference type="NCBI Taxonomy" id="412755"/>
    <lineage>
        <taxon>unclassified sequences</taxon>
        <taxon>metagenomes</taxon>
        <taxon>ecological metagenomes</taxon>
    </lineage>
</organism>
<name>X1JRB6_9ZZZZ</name>
<comment type="caution">
    <text evidence="1">The sequence shown here is derived from an EMBL/GenBank/DDBJ whole genome shotgun (WGS) entry which is preliminary data.</text>
</comment>
<dbReference type="EMBL" id="BARU01025942">
    <property type="protein sequence ID" value="GAH72348.1"/>
    <property type="molecule type" value="Genomic_DNA"/>
</dbReference>
<dbReference type="AlphaFoldDB" id="X1JRB6"/>
<protein>
    <submittedName>
        <fullName evidence="1">Uncharacterized protein</fullName>
    </submittedName>
</protein>